<keyword evidence="3" id="KW-1185">Reference proteome</keyword>
<organism evidence="2 3">
    <name type="scientific">Letharia lupina</name>
    <dbReference type="NCBI Taxonomy" id="560253"/>
    <lineage>
        <taxon>Eukaryota</taxon>
        <taxon>Fungi</taxon>
        <taxon>Dikarya</taxon>
        <taxon>Ascomycota</taxon>
        <taxon>Pezizomycotina</taxon>
        <taxon>Lecanoromycetes</taxon>
        <taxon>OSLEUM clade</taxon>
        <taxon>Lecanoromycetidae</taxon>
        <taxon>Lecanorales</taxon>
        <taxon>Lecanorineae</taxon>
        <taxon>Parmeliaceae</taxon>
        <taxon>Letharia</taxon>
    </lineage>
</organism>
<dbReference type="GeneID" id="59339211"/>
<proteinExistence type="predicted"/>
<evidence type="ECO:0000256" key="1">
    <source>
        <dbReference type="SAM" id="MobiDB-lite"/>
    </source>
</evidence>
<dbReference type="RefSeq" id="XP_037153306.1">
    <property type="nucleotide sequence ID" value="XM_037301672.1"/>
</dbReference>
<accession>A0A8H6CJA8</accession>
<protein>
    <submittedName>
        <fullName evidence="2">Uncharacterized protein</fullName>
    </submittedName>
</protein>
<reference evidence="2 3" key="1">
    <citation type="journal article" date="2020" name="Genomics">
        <title>Complete, high-quality genomes from long-read metagenomic sequencing of two wolf lichen thalli reveals enigmatic genome architecture.</title>
        <authorList>
            <person name="McKenzie S.K."/>
            <person name="Walston R.F."/>
            <person name="Allen J.L."/>
        </authorList>
    </citation>
    <scope>NUCLEOTIDE SEQUENCE [LARGE SCALE GENOMIC DNA]</scope>
    <source>
        <strain evidence="2">WasteWater1</strain>
    </source>
</reference>
<dbReference type="Proteomes" id="UP000593566">
    <property type="component" value="Unassembled WGS sequence"/>
</dbReference>
<sequence>MTVHEKKVQPERNQPARTPLPVYSMLPSVLQSSLQPLVLVRRSLTDYGLRSRRRVTSLDTYRSESEHTQVVPDKMAVAGECTADSAEVPGISWKFARHGSNTLQTSLAESQTSDAQSQAFSRQLYLDAMAYLIQGLPSDLSDQETLHLKNALPDSLKDSTPPETTQSRHRNPSLLHRSLASTIIAICLLLRLALPYIKLFIAAASSYDRTHHVRERVFAFSVTAADLFGRRSMALASTAMTNEVVWGAVKYWVDGIRGGLNEGLGEGLKVIEAQNEP</sequence>
<dbReference type="AlphaFoldDB" id="A0A8H6CJA8"/>
<evidence type="ECO:0000313" key="2">
    <source>
        <dbReference type="EMBL" id="KAF6224246.1"/>
    </source>
</evidence>
<name>A0A8H6CJA8_9LECA</name>
<gene>
    <name evidence="2" type="ORF">HO133_010821</name>
</gene>
<evidence type="ECO:0000313" key="3">
    <source>
        <dbReference type="Proteomes" id="UP000593566"/>
    </source>
</evidence>
<dbReference type="EMBL" id="JACCJB010000009">
    <property type="protein sequence ID" value="KAF6224246.1"/>
    <property type="molecule type" value="Genomic_DNA"/>
</dbReference>
<feature type="region of interest" description="Disordered" evidence="1">
    <location>
        <begin position="151"/>
        <end position="172"/>
    </location>
</feature>
<comment type="caution">
    <text evidence="2">The sequence shown here is derived from an EMBL/GenBank/DDBJ whole genome shotgun (WGS) entry which is preliminary data.</text>
</comment>